<evidence type="ECO:0000313" key="11">
    <source>
        <dbReference type="Proteomes" id="UP001054889"/>
    </source>
</evidence>
<keyword evidence="6 8" id="KW-1133">Transmembrane helix</keyword>
<feature type="domain" description="Casparian strip membrane protein" evidence="9">
    <location>
        <begin position="7"/>
        <end position="91"/>
    </location>
</feature>
<evidence type="ECO:0000256" key="2">
    <source>
        <dbReference type="ARBA" id="ARBA00007651"/>
    </source>
</evidence>
<evidence type="ECO:0000256" key="7">
    <source>
        <dbReference type="ARBA" id="ARBA00023136"/>
    </source>
</evidence>
<reference evidence="10" key="2">
    <citation type="submission" date="2021-12" db="EMBL/GenBank/DDBJ databases">
        <title>Resequencing data analysis of finger millet.</title>
        <authorList>
            <person name="Hatakeyama M."/>
            <person name="Aluri S."/>
            <person name="Balachadran M.T."/>
            <person name="Sivarajan S.R."/>
            <person name="Poveda L."/>
            <person name="Shimizu-Inatsugi R."/>
            <person name="Schlapbach R."/>
            <person name="Sreeman S.M."/>
            <person name="Shimizu K.K."/>
        </authorList>
    </citation>
    <scope>NUCLEOTIDE SEQUENCE</scope>
</reference>
<dbReference type="Proteomes" id="UP001054889">
    <property type="component" value="Unassembled WGS sequence"/>
</dbReference>
<comment type="subcellular location">
    <subcellularLocation>
        <location evidence="1 8">Cell membrane</location>
        <topology evidence="1 8">Multi-pass membrane protein</topology>
    </subcellularLocation>
</comment>
<proteinExistence type="inferred from homology"/>
<feature type="transmembrane region" description="Helical" evidence="8">
    <location>
        <begin position="78"/>
        <end position="100"/>
    </location>
</feature>
<keyword evidence="7 8" id="KW-0472">Membrane</keyword>
<comment type="similarity">
    <text evidence="2 8">Belongs to the Casparian strip membrane proteins (CASP) family.</text>
</comment>
<protein>
    <recommendedName>
        <fullName evidence="8">CASP-like protein</fullName>
    </recommendedName>
</protein>
<evidence type="ECO:0000256" key="8">
    <source>
        <dbReference type="RuleBase" id="RU361233"/>
    </source>
</evidence>
<dbReference type="PANTHER" id="PTHR32021:SF51">
    <property type="entry name" value="CASP-LIKE PROTEIN 5B3"/>
    <property type="match status" value="1"/>
</dbReference>
<evidence type="ECO:0000256" key="6">
    <source>
        <dbReference type="ARBA" id="ARBA00022989"/>
    </source>
</evidence>
<evidence type="ECO:0000256" key="4">
    <source>
        <dbReference type="ARBA" id="ARBA00022475"/>
    </source>
</evidence>
<name>A0AAV5DMK7_ELECO</name>
<sequence length="130" mass="14398">MKDVVGSPGTWSGLGLRVSQCVSAGASMAAMATAYGFSNYTAFCYLIASMGLQLLWSFGLACLDIYSLKTKRDLHNPVLVSLFVVGDWVSVFYFSVWLSFLHRFYKIVPRKCKTKASLLTLLSIIVVAFY</sequence>
<dbReference type="PANTHER" id="PTHR32021">
    <property type="entry name" value="CASP-LIKE PROTEIN 5B3"/>
    <property type="match status" value="1"/>
</dbReference>
<dbReference type="GO" id="GO:0005886">
    <property type="term" value="C:plasma membrane"/>
    <property type="evidence" value="ECO:0007669"/>
    <property type="project" value="UniProtKB-SubCell"/>
</dbReference>
<evidence type="ECO:0000256" key="1">
    <source>
        <dbReference type="ARBA" id="ARBA00004651"/>
    </source>
</evidence>
<accession>A0AAV5DMK7</accession>
<gene>
    <name evidence="10" type="primary">ga29930</name>
    <name evidence="10" type="ORF">PR202_ga29930</name>
</gene>
<dbReference type="InterPro" id="IPR006702">
    <property type="entry name" value="CASP_dom"/>
</dbReference>
<evidence type="ECO:0000256" key="3">
    <source>
        <dbReference type="ARBA" id="ARBA00011489"/>
    </source>
</evidence>
<keyword evidence="4 8" id="KW-1003">Cell membrane</keyword>
<feature type="transmembrane region" description="Helical" evidence="8">
    <location>
        <begin position="42"/>
        <end position="66"/>
    </location>
</feature>
<dbReference type="EMBL" id="BQKI01000019">
    <property type="protein sequence ID" value="GJN11718.1"/>
    <property type="molecule type" value="Genomic_DNA"/>
</dbReference>
<dbReference type="Pfam" id="PF04535">
    <property type="entry name" value="CASP_dom"/>
    <property type="match status" value="1"/>
</dbReference>
<dbReference type="InterPro" id="IPR045009">
    <property type="entry name" value="CASPL-5"/>
</dbReference>
<keyword evidence="11" id="KW-1185">Reference proteome</keyword>
<comment type="caution">
    <text evidence="10">The sequence shown here is derived from an EMBL/GenBank/DDBJ whole genome shotgun (WGS) entry which is preliminary data.</text>
</comment>
<evidence type="ECO:0000313" key="10">
    <source>
        <dbReference type="EMBL" id="GJN11718.1"/>
    </source>
</evidence>
<organism evidence="10 11">
    <name type="scientific">Eleusine coracana subsp. coracana</name>
    <dbReference type="NCBI Taxonomy" id="191504"/>
    <lineage>
        <taxon>Eukaryota</taxon>
        <taxon>Viridiplantae</taxon>
        <taxon>Streptophyta</taxon>
        <taxon>Embryophyta</taxon>
        <taxon>Tracheophyta</taxon>
        <taxon>Spermatophyta</taxon>
        <taxon>Magnoliopsida</taxon>
        <taxon>Liliopsida</taxon>
        <taxon>Poales</taxon>
        <taxon>Poaceae</taxon>
        <taxon>PACMAD clade</taxon>
        <taxon>Chloridoideae</taxon>
        <taxon>Cynodonteae</taxon>
        <taxon>Eleusininae</taxon>
        <taxon>Eleusine</taxon>
    </lineage>
</organism>
<comment type="caution">
    <text evidence="8">Lacks conserved residue(s) required for the propagation of feature annotation.</text>
</comment>
<reference evidence="10" key="1">
    <citation type="journal article" date="2018" name="DNA Res.">
        <title>Multiple hybrid de novo genome assembly of finger millet, an orphan allotetraploid crop.</title>
        <authorList>
            <person name="Hatakeyama M."/>
            <person name="Aluri S."/>
            <person name="Balachadran M.T."/>
            <person name="Sivarajan S.R."/>
            <person name="Patrignani A."/>
            <person name="Gruter S."/>
            <person name="Poveda L."/>
            <person name="Shimizu-Inatsugi R."/>
            <person name="Baeten J."/>
            <person name="Francoijs K.J."/>
            <person name="Nataraja K.N."/>
            <person name="Reddy Y.A.N."/>
            <person name="Phadnis S."/>
            <person name="Ravikumar R.L."/>
            <person name="Schlapbach R."/>
            <person name="Sreeman S.M."/>
            <person name="Shimizu K.K."/>
        </authorList>
    </citation>
    <scope>NUCLEOTIDE SEQUENCE</scope>
</reference>
<evidence type="ECO:0000256" key="5">
    <source>
        <dbReference type="ARBA" id="ARBA00022692"/>
    </source>
</evidence>
<keyword evidence="5 8" id="KW-0812">Transmembrane</keyword>
<comment type="subunit">
    <text evidence="3 8">Homodimer and heterodimers.</text>
</comment>
<dbReference type="AlphaFoldDB" id="A0AAV5DMK7"/>
<evidence type="ECO:0000259" key="9">
    <source>
        <dbReference type="Pfam" id="PF04535"/>
    </source>
</evidence>